<dbReference type="Pfam" id="PF01678">
    <property type="entry name" value="DAP_epimerase"/>
    <property type="match status" value="2"/>
</dbReference>
<evidence type="ECO:0000256" key="7">
    <source>
        <dbReference type="ARBA" id="ARBA00023235"/>
    </source>
</evidence>
<comment type="catalytic activity">
    <reaction evidence="8 9">
        <text>(2S,6S)-2,6-diaminopimelate = meso-2,6-diaminopimelate</text>
        <dbReference type="Rhea" id="RHEA:15393"/>
        <dbReference type="ChEBI" id="CHEBI:57609"/>
        <dbReference type="ChEBI" id="CHEBI:57791"/>
        <dbReference type="EC" id="5.1.1.7"/>
    </reaction>
</comment>
<evidence type="ECO:0000256" key="2">
    <source>
        <dbReference type="ARBA" id="ARBA00010219"/>
    </source>
</evidence>
<accession>A0A6M0R7X6</accession>
<comment type="function">
    <text evidence="9">Catalyzes the stereoinversion of LL-2,6-diaminopimelate (L,L-DAP) to meso-diaminopimelate (meso-DAP), a precursor of L-lysine and an essential component of the bacterial peptidoglycan.</text>
</comment>
<feature type="binding site" evidence="9">
    <location>
        <position position="63"/>
    </location>
    <ligand>
        <name>substrate</name>
    </ligand>
</feature>
<gene>
    <name evidence="9" type="primary">dapF</name>
    <name evidence="11" type="ORF">FDF74_03790</name>
</gene>
<evidence type="ECO:0000256" key="1">
    <source>
        <dbReference type="ARBA" id="ARBA00005196"/>
    </source>
</evidence>
<dbReference type="AlphaFoldDB" id="A0A6M0R7X6"/>
<name>A0A6M0R7X6_9CLOT</name>
<feature type="active site" description="Proton acceptor" evidence="9">
    <location>
        <position position="215"/>
    </location>
</feature>
<proteinExistence type="inferred from homology"/>
<organism evidence="11 12">
    <name type="scientific">Clostridium niameyense</name>
    <dbReference type="NCBI Taxonomy" id="1622073"/>
    <lineage>
        <taxon>Bacteria</taxon>
        <taxon>Bacillati</taxon>
        <taxon>Bacillota</taxon>
        <taxon>Clostridia</taxon>
        <taxon>Eubacteriales</taxon>
        <taxon>Clostridiaceae</taxon>
        <taxon>Clostridium</taxon>
    </lineage>
</organism>
<dbReference type="GO" id="GO:0008837">
    <property type="term" value="F:diaminopimelate epimerase activity"/>
    <property type="evidence" value="ECO:0007669"/>
    <property type="project" value="UniProtKB-UniRule"/>
</dbReference>
<evidence type="ECO:0000256" key="10">
    <source>
        <dbReference type="PROSITE-ProRule" id="PRU10125"/>
    </source>
</evidence>
<dbReference type="FunFam" id="3.10.310.10:FF:000001">
    <property type="entry name" value="Diaminopimelate epimerase"/>
    <property type="match status" value="1"/>
</dbReference>
<feature type="site" description="Could be important to modulate the pK values of the two catalytic cysteine residues" evidence="9">
    <location>
        <position position="159"/>
    </location>
</feature>
<reference evidence="11 12" key="1">
    <citation type="submission" date="2019-04" db="EMBL/GenBank/DDBJ databases">
        <title>Genome sequencing of Clostridium botulinum Groups I-IV and Clostridium butyricum.</title>
        <authorList>
            <person name="Brunt J."/>
            <person name="Van Vliet A.H.M."/>
            <person name="Stringer S.C."/>
            <person name="Carter A.T."/>
            <person name="Peck M.W."/>
        </authorList>
    </citation>
    <scope>NUCLEOTIDE SEQUENCE [LARGE SCALE GENOMIC DNA]</scope>
    <source>
        <strain evidence="11 12">IFR 18/094</strain>
    </source>
</reference>
<feature type="binding site" evidence="9">
    <location>
        <begin position="73"/>
        <end position="74"/>
    </location>
    <ligand>
        <name>substrate</name>
    </ligand>
</feature>
<comment type="subunit">
    <text evidence="9">Homodimer.</text>
</comment>
<evidence type="ECO:0000256" key="5">
    <source>
        <dbReference type="ARBA" id="ARBA00022605"/>
    </source>
</evidence>
<feature type="site" description="Could be important to modulate the pK values of the two catalytic cysteine residues" evidence="9">
    <location>
        <position position="206"/>
    </location>
</feature>
<keyword evidence="4 9" id="KW-0963">Cytoplasm</keyword>
<evidence type="ECO:0000256" key="9">
    <source>
        <dbReference type="HAMAP-Rule" id="MF_00197"/>
    </source>
</evidence>
<feature type="binding site" evidence="9">
    <location>
        <begin position="206"/>
        <end position="207"/>
    </location>
    <ligand>
        <name>substrate</name>
    </ligand>
</feature>
<dbReference type="HAMAP" id="MF_00197">
    <property type="entry name" value="DAP_epimerase"/>
    <property type="match status" value="1"/>
</dbReference>
<keyword evidence="12" id="KW-1185">Reference proteome</keyword>
<dbReference type="GO" id="GO:0009089">
    <property type="term" value="P:lysine biosynthetic process via diaminopimelate"/>
    <property type="evidence" value="ECO:0007669"/>
    <property type="project" value="UniProtKB-UniRule"/>
</dbReference>
<feature type="active site" description="Proton donor" evidence="9">
    <location>
        <position position="72"/>
    </location>
</feature>
<dbReference type="UniPathway" id="UPA00034">
    <property type="reaction ID" value="UER00025"/>
</dbReference>
<evidence type="ECO:0000256" key="3">
    <source>
        <dbReference type="ARBA" id="ARBA00013080"/>
    </source>
</evidence>
<comment type="caution">
    <text evidence="9">Lacks conserved residue(s) required for the propagation of feature annotation.</text>
</comment>
<comment type="caution">
    <text evidence="11">The sequence shown here is derived from an EMBL/GenBank/DDBJ whole genome shotgun (WGS) entry which is preliminary data.</text>
</comment>
<dbReference type="NCBIfam" id="TIGR00652">
    <property type="entry name" value="DapF"/>
    <property type="match status" value="1"/>
</dbReference>
<dbReference type="EMBL" id="SXDP01000002">
    <property type="protein sequence ID" value="NEZ46333.1"/>
    <property type="molecule type" value="Genomic_DNA"/>
</dbReference>
<evidence type="ECO:0000313" key="12">
    <source>
        <dbReference type="Proteomes" id="UP000473885"/>
    </source>
</evidence>
<feature type="active site" evidence="10">
    <location>
        <position position="72"/>
    </location>
</feature>
<evidence type="ECO:0000256" key="8">
    <source>
        <dbReference type="ARBA" id="ARBA00051712"/>
    </source>
</evidence>
<comment type="subcellular location">
    <subcellularLocation>
        <location evidence="9">Cytoplasm</location>
    </subcellularLocation>
</comment>
<keyword evidence="6 9" id="KW-0457">Lysine biosynthesis</keyword>
<keyword evidence="5 9" id="KW-0028">Amino-acid biosynthesis</keyword>
<dbReference type="SUPFAM" id="SSF54506">
    <property type="entry name" value="Diaminopimelate epimerase-like"/>
    <property type="match status" value="2"/>
</dbReference>
<dbReference type="Proteomes" id="UP000473885">
    <property type="component" value="Unassembled WGS sequence"/>
</dbReference>
<dbReference type="PANTHER" id="PTHR31689:SF0">
    <property type="entry name" value="DIAMINOPIMELATE EPIMERASE"/>
    <property type="match status" value="1"/>
</dbReference>
<evidence type="ECO:0000256" key="4">
    <source>
        <dbReference type="ARBA" id="ARBA00022490"/>
    </source>
</evidence>
<dbReference type="RefSeq" id="WP_163248592.1">
    <property type="nucleotide sequence ID" value="NZ_SXDP01000002.1"/>
</dbReference>
<dbReference type="PANTHER" id="PTHR31689">
    <property type="entry name" value="DIAMINOPIMELATE EPIMERASE, CHLOROPLASTIC"/>
    <property type="match status" value="1"/>
</dbReference>
<dbReference type="GO" id="GO:0005829">
    <property type="term" value="C:cytosol"/>
    <property type="evidence" value="ECO:0007669"/>
    <property type="project" value="TreeGrafter"/>
</dbReference>
<evidence type="ECO:0000256" key="6">
    <source>
        <dbReference type="ARBA" id="ARBA00023154"/>
    </source>
</evidence>
<sequence>MEFTKMTGNGNDFVVIDDRENEFLGKEGIMAIKFCDRHFGIGADGVLFVRKSKKASIQMIIINADGSYASMCGNGIRCFAKYVWEKHIVSENPLTIETGDGIKKAYLCIENEKVKSVKINMGNPSLNSEKLCKEKIINKEINVQGKQYKMTSLFMGVPHTVIFGKLGEYDVEEGKYIEKLPIFKEGTNVNFCEIINYKKIKVKTWERGAGPTLACGTGSCASVVASNLLKYTDKKVEVILSRGRLFIEITEDGIFMDGPAEICFRGEIDV</sequence>
<dbReference type="PROSITE" id="PS01326">
    <property type="entry name" value="DAP_EPIMERASE"/>
    <property type="match status" value="1"/>
</dbReference>
<dbReference type="EC" id="5.1.1.7" evidence="3 9"/>
<comment type="pathway">
    <text evidence="1 9">Amino-acid biosynthesis; L-lysine biosynthesis via DAP pathway; DL-2,6-diaminopimelate from LL-2,6-diaminopimelate: step 1/1.</text>
</comment>
<dbReference type="Gene3D" id="3.10.310.10">
    <property type="entry name" value="Diaminopimelate Epimerase, Chain A, domain 1"/>
    <property type="match status" value="2"/>
</dbReference>
<protein>
    <recommendedName>
        <fullName evidence="3 9">Diaminopimelate epimerase</fullName>
        <shortName evidence="9">DAP epimerase</shortName>
        <ecNumber evidence="3 9">5.1.1.7</ecNumber>
    </recommendedName>
    <alternativeName>
        <fullName evidence="9">PLP-independent amino acid racemase</fullName>
    </alternativeName>
</protein>
<dbReference type="InterPro" id="IPR018510">
    <property type="entry name" value="DAP_epimerase_AS"/>
</dbReference>
<comment type="similarity">
    <text evidence="2 9">Belongs to the diaminopimelate epimerase family.</text>
</comment>
<dbReference type="InterPro" id="IPR001653">
    <property type="entry name" value="DAP_epimerase_DapF"/>
</dbReference>
<feature type="binding site" evidence="9">
    <location>
        <begin position="216"/>
        <end position="217"/>
    </location>
    <ligand>
        <name>substrate</name>
    </ligand>
</feature>
<evidence type="ECO:0000313" key="11">
    <source>
        <dbReference type="EMBL" id="NEZ46333.1"/>
    </source>
</evidence>
<keyword evidence="7 9" id="KW-0413">Isomerase</keyword>
<feature type="binding site" evidence="9">
    <location>
        <position position="11"/>
    </location>
    <ligand>
        <name>substrate</name>
    </ligand>
</feature>
<feature type="binding site" evidence="9">
    <location>
        <position position="188"/>
    </location>
    <ligand>
        <name>substrate</name>
    </ligand>
</feature>